<dbReference type="Proteomes" id="UP000593560">
    <property type="component" value="Unassembled WGS sequence"/>
</dbReference>
<evidence type="ECO:0000313" key="4">
    <source>
        <dbReference type="Proteomes" id="UP000593560"/>
    </source>
</evidence>
<feature type="domain" description="Agenet" evidence="2">
    <location>
        <begin position="17"/>
        <end position="90"/>
    </location>
</feature>
<dbReference type="Pfam" id="PF05641">
    <property type="entry name" value="Agenet"/>
    <property type="match status" value="5"/>
</dbReference>
<dbReference type="EMBL" id="JABFAD010000003">
    <property type="protein sequence ID" value="MBA0794956.1"/>
    <property type="molecule type" value="Genomic_DNA"/>
</dbReference>
<organism evidence="3 4">
    <name type="scientific">Gossypium harknessii</name>
    <dbReference type="NCBI Taxonomy" id="34285"/>
    <lineage>
        <taxon>Eukaryota</taxon>
        <taxon>Viridiplantae</taxon>
        <taxon>Streptophyta</taxon>
        <taxon>Embryophyta</taxon>
        <taxon>Tracheophyta</taxon>
        <taxon>Spermatophyta</taxon>
        <taxon>Magnoliopsida</taxon>
        <taxon>eudicotyledons</taxon>
        <taxon>Gunneridae</taxon>
        <taxon>Pentapetalae</taxon>
        <taxon>rosids</taxon>
        <taxon>malvids</taxon>
        <taxon>Malvales</taxon>
        <taxon>Malvaceae</taxon>
        <taxon>Malvoideae</taxon>
        <taxon>Gossypium</taxon>
    </lineage>
</organism>
<dbReference type="InterPro" id="IPR014002">
    <property type="entry name" value="Agenet_dom_plant"/>
</dbReference>
<feature type="domain" description="Agenet" evidence="2">
    <location>
        <begin position="208"/>
        <end position="277"/>
    </location>
</feature>
<feature type="domain" description="Agenet" evidence="2">
    <location>
        <begin position="398"/>
        <end position="471"/>
    </location>
</feature>
<reference evidence="3 4" key="1">
    <citation type="journal article" date="2019" name="Genome Biol. Evol.">
        <title>Insights into the evolution of the New World diploid cottons (Gossypium, subgenus Houzingenia) based on genome sequencing.</title>
        <authorList>
            <person name="Grover C.E."/>
            <person name="Arick M.A. 2nd"/>
            <person name="Thrash A."/>
            <person name="Conover J.L."/>
            <person name="Sanders W.S."/>
            <person name="Peterson D.G."/>
            <person name="Frelichowski J.E."/>
            <person name="Scheffler J.A."/>
            <person name="Scheffler B.E."/>
            <person name="Wendel J.F."/>
        </authorList>
    </citation>
    <scope>NUCLEOTIDE SEQUENCE [LARGE SCALE GENOMIC DNA]</scope>
    <source>
        <strain evidence="3">0</strain>
        <tissue evidence="3">Leaf</tissue>
    </source>
</reference>
<dbReference type="SMART" id="SM00743">
    <property type="entry name" value="Agenet"/>
    <property type="match status" value="8"/>
</dbReference>
<evidence type="ECO:0000313" key="3">
    <source>
        <dbReference type="EMBL" id="MBA0794956.1"/>
    </source>
</evidence>
<gene>
    <name evidence="3" type="ORF">Gohar_019237</name>
</gene>
<feature type="domain" description="Agenet" evidence="2">
    <location>
        <begin position="662"/>
        <end position="718"/>
    </location>
</feature>
<feature type="domain" description="Agenet" evidence="2">
    <location>
        <begin position="92"/>
        <end position="146"/>
    </location>
</feature>
<dbReference type="OrthoDB" id="969529at2759"/>
<feature type="domain" description="Agenet" evidence="2">
    <location>
        <begin position="473"/>
        <end position="527"/>
    </location>
</feature>
<feature type="compositionally biased region" description="Basic and acidic residues" evidence="1">
    <location>
        <begin position="201"/>
        <end position="214"/>
    </location>
</feature>
<dbReference type="InterPro" id="IPR008395">
    <property type="entry name" value="Agenet-like_dom"/>
</dbReference>
<keyword evidence="4" id="KW-1185">Reference proteome</keyword>
<dbReference type="CDD" id="cd20406">
    <property type="entry name" value="Tudor_Agenet_AtDUF_rpt2_4"/>
    <property type="match status" value="2"/>
</dbReference>
<feature type="compositionally biased region" description="Polar residues" evidence="1">
    <location>
        <begin position="179"/>
        <end position="194"/>
    </location>
</feature>
<dbReference type="PANTHER" id="PTHR31917">
    <property type="entry name" value="AGENET DOMAIN-CONTAINING PROTEIN-RELATED"/>
    <property type="match status" value="1"/>
</dbReference>
<dbReference type="Gene3D" id="2.30.30.140">
    <property type="match status" value="1"/>
</dbReference>
<comment type="caution">
    <text evidence="3">The sequence shown here is derived from an EMBL/GenBank/DDBJ whole genome shotgun (WGS) entry which is preliminary data.</text>
</comment>
<dbReference type="AlphaFoldDB" id="A0A7J9GBK4"/>
<feature type="region of interest" description="Disordered" evidence="1">
    <location>
        <begin position="179"/>
        <end position="214"/>
    </location>
</feature>
<evidence type="ECO:0000259" key="2">
    <source>
        <dbReference type="SMART" id="SM00743"/>
    </source>
</evidence>
<feature type="domain" description="Agenet" evidence="2">
    <location>
        <begin position="280"/>
        <end position="337"/>
    </location>
</feature>
<protein>
    <recommendedName>
        <fullName evidence="2">Agenet domain-containing protein</fullName>
    </recommendedName>
</protein>
<proteinExistence type="predicted"/>
<feature type="domain" description="Agenet" evidence="2">
    <location>
        <begin position="590"/>
        <end position="659"/>
    </location>
</feature>
<sequence>MSHKGKAIDAPATEDLDYLQPGSVVEVSHENNDCLRVWYTATIIERRATSTNDERYVVQFTDIYQDRNSETKLLLEYNSVDIRPLPPPLPPRKFKAGDMVEAYYQNGWYEGEITLVLDNYNCMFQISSRFLLFGVNQLRHHRTWFNGDWIPPLNLYVTKSIWDEDLTDRMMEIDSNQLEWETDSGSAETSTAGTGNILEESDQKTKEEEFSEGERVEVANIDEDGFNQAWLAATIVKPVENNRYIIRYETLRTGNDTGFLVKEMDSLHIRPPPPDIPVPHQFKMFDNVDALYKGGWWKGIITRVLPRGSRYKVHFDNNGKVMEFKHSDLRLHLDWIDRKWTKPSPGMKHVHDHKSSQAWRVSFSAILATSHYFVSPAKRRNMSENGKAIDAPASEDPPYLQPGSIVEVNPQDYDCPRAWYTAIIIERRATSTNHKRYVVHFTDLFQERNRETKPFMEYNSVDIRPLPPPLPPRKFKVGDIVEAYCGDGWYEGKIAIVLHDDTYIFQMSPMCLLVGVNQLRLHRTWFNGNWIQPLDESELAVEAEDSTEKVTEMDSNKGVILESEADNAEASKSGTGNILEGSGQITIEEEVFGEGQLVEVANDEDDFNQAWWFAATIVKPVGNNRYLIRYENLGTEGDTGFLEKEMNSLHIRPPPPHIPVPHQFKMFDNVNALYKGGWCMGVIIQVLSGGSKYEVYLDNHEKMEFKHSDLRLHQDWINGKWTKPSPGV</sequence>
<name>A0A7J9GBK4_9ROSI</name>
<feature type="non-terminal residue" evidence="3">
    <location>
        <position position="728"/>
    </location>
</feature>
<evidence type="ECO:0000256" key="1">
    <source>
        <dbReference type="SAM" id="MobiDB-lite"/>
    </source>
</evidence>
<accession>A0A7J9GBK4</accession>
<dbReference type="PANTHER" id="PTHR31917:SF80">
    <property type="entry name" value="AGENET DOMAIN-CONTAINING PROTEIN-RELATED"/>
    <property type="match status" value="1"/>
</dbReference>